<feature type="transmembrane region" description="Helical" evidence="9">
    <location>
        <begin position="205"/>
        <end position="225"/>
    </location>
</feature>
<comment type="subcellular location">
    <subcellularLocation>
        <location evidence="9">Endoplasmic reticulum membrane</location>
        <topology evidence="9">Multi-pass membrane protein</topology>
    </subcellularLocation>
    <subcellularLocation>
        <location evidence="9">Endoplasmic reticulum-Golgi intermediate compartment membrane</location>
        <topology evidence="9">Multi-pass membrane protein</topology>
    </subcellularLocation>
    <subcellularLocation>
        <location evidence="9">Cytoplasmic vesicle</location>
        <location evidence="9">COPII-coated vesicle membrane</location>
        <topology evidence="9">Multi-pass membrane protein</topology>
    </subcellularLocation>
</comment>
<dbReference type="HAMAP" id="MF_03058">
    <property type="entry name" value="VMA21"/>
    <property type="match status" value="1"/>
</dbReference>
<dbReference type="Proteomes" id="UP001648503">
    <property type="component" value="Unassembled WGS sequence"/>
</dbReference>
<comment type="similarity">
    <text evidence="9">Belongs to the VMA21 family.</text>
</comment>
<comment type="caution">
    <text evidence="11">The sequence shown here is derived from an EMBL/GenBank/DDBJ whole genome shotgun (WGS) entry which is preliminary data.</text>
</comment>
<evidence type="ECO:0000256" key="1">
    <source>
        <dbReference type="ARBA" id="ARBA00007324"/>
    </source>
</evidence>
<evidence type="ECO:0000313" key="12">
    <source>
        <dbReference type="Proteomes" id="UP001648503"/>
    </source>
</evidence>
<dbReference type="PANTHER" id="PTHR13085:SF0">
    <property type="entry name" value="SIGNAL PEPTIDASE COMPLEX SUBUNIT 2"/>
    <property type="match status" value="1"/>
</dbReference>
<evidence type="ECO:0000256" key="3">
    <source>
        <dbReference type="ARBA" id="ARBA00022692"/>
    </source>
</evidence>
<evidence type="ECO:0000256" key="9">
    <source>
        <dbReference type="HAMAP-Rule" id="MF_03058"/>
    </source>
</evidence>
<feature type="transmembrane region" description="Helical" evidence="9">
    <location>
        <begin position="231"/>
        <end position="252"/>
    </location>
</feature>
<keyword evidence="5 9" id="KW-1133">Transmembrane helix</keyword>
<feature type="transmembrane region" description="Helical" evidence="9">
    <location>
        <begin position="89"/>
        <end position="110"/>
    </location>
</feature>
<evidence type="ECO:0000256" key="7">
    <source>
        <dbReference type="ARBA" id="ARBA00023329"/>
    </source>
</evidence>
<keyword evidence="12" id="KW-1185">Reference proteome</keyword>
<reference evidence="11 12" key="1">
    <citation type="submission" date="2021-02" db="EMBL/GenBank/DDBJ databases">
        <title>Variation within the Batrachochytrium salamandrivorans European outbreak.</title>
        <authorList>
            <person name="Kelly M."/>
            <person name="Pasmans F."/>
            <person name="Shea T.P."/>
            <person name="Munoz J.F."/>
            <person name="Carranza S."/>
            <person name="Cuomo C.A."/>
            <person name="Martel A."/>
        </authorList>
    </citation>
    <scope>NUCLEOTIDE SEQUENCE [LARGE SCALE GENOMIC DNA]</scope>
    <source>
        <strain evidence="11 12">AMFP18/2</strain>
    </source>
</reference>
<dbReference type="EMBL" id="JAFCIX010000325">
    <property type="protein sequence ID" value="KAH6594931.1"/>
    <property type="molecule type" value="Genomic_DNA"/>
</dbReference>
<evidence type="ECO:0000313" key="11">
    <source>
        <dbReference type="EMBL" id="KAH6594931.1"/>
    </source>
</evidence>
<feature type="compositionally biased region" description="Basic and acidic residues" evidence="10">
    <location>
        <begin position="16"/>
        <end position="28"/>
    </location>
</feature>
<comment type="function">
    <text evidence="9">Required for the assembly of the V0 complex of the vacuolar ATPase (V-ATPase) in the endoplasmic reticulum.</text>
</comment>
<feature type="region of interest" description="Disordered" evidence="10">
    <location>
        <begin position="114"/>
        <end position="151"/>
    </location>
</feature>
<gene>
    <name evidence="11" type="ORF">BASA50_006193</name>
</gene>
<feature type="region of interest" description="Disordered" evidence="10">
    <location>
        <begin position="1"/>
        <end position="47"/>
    </location>
</feature>
<keyword evidence="4 9" id="KW-0256">Endoplasmic reticulum</keyword>
<dbReference type="InterPro" id="IPR019013">
    <property type="entry name" value="Vma21"/>
</dbReference>
<sequence length="350" mass="37948">MSDSATSKPSVRARTNRSDQVDLLDSSKKTSSVAPAKTFAPPSHNSRSKLNISRSVIFNLVFFSFLVFAVPLTVFFYGLDTWFQGNPTYAGIAAALSANAVVLLFVVVAFSEDGGDDEGDAQKNPQLRGRKHNDNNDSKSNGHKDDGSSTSSVFLSKRAQAAPVVANSSMSIELRHAVDDAVKQILEDDYGFVEDHTISNTQLTLGYTSSVAIIIGSIYGFLVPFEQSKPLLFVCMAIYAVMSTAMSAYNILVRKDNLYVGNSKDATGASPDTHIVIRSTFEKYSDVYRLTLAVSKSKNAKSQNKSQSPSSGSVIEKSYGAWFDVNGELVPKRIHDDISKALGSDLLHKS</sequence>
<keyword evidence="6 9" id="KW-0472">Membrane</keyword>
<comment type="similarity">
    <text evidence="1">Belongs to the SPCS2 family.</text>
</comment>
<evidence type="ECO:0000256" key="5">
    <source>
        <dbReference type="ARBA" id="ARBA00022989"/>
    </source>
</evidence>
<feature type="compositionally biased region" description="Basic and acidic residues" evidence="10">
    <location>
        <begin position="132"/>
        <end position="147"/>
    </location>
</feature>
<dbReference type="PANTHER" id="PTHR13085">
    <property type="entry name" value="MICROSOMAL SIGNAL PEPTIDASE 25 KDA SUBUNIT"/>
    <property type="match status" value="1"/>
</dbReference>
<evidence type="ECO:0000256" key="4">
    <source>
        <dbReference type="ARBA" id="ARBA00022824"/>
    </source>
</evidence>
<comment type="function">
    <text evidence="8">Component of the signal peptidase complex (SPC) which catalyzes the cleavage of N-terminal signal sequences from nascent proteins as they are translocated into the lumen of the endoplasmic reticulum. Enhances the enzymatic activity of SPC and facilitates the interactions between different components of the translocation site.</text>
</comment>
<dbReference type="InterPro" id="IPR009582">
    <property type="entry name" value="Spc2/SPCS2"/>
</dbReference>
<name>A0ABQ8FAK8_9FUNG</name>
<accession>A0ABQ8FAK8</accession>
<evidence type="ECO:0000256" key="8">
    <source>
        <dbReference type="ARBA" id="ARBA00045608"/>
    </source>
</evidence>
<protein>
    <recommendedName>
        <fullName evidence="2">Signal peptidase complex subunit 2</fullName>
    </recommendedName>
</protein>
<comment type="caution">
    <text evidence="9">Lacks conserved residue(s) required for the propagation of feature annotation.</text>
</comment>
<feature type="transmembrane region" description="Helical" evidence="9">
    <location>
        <begin position="56"/>
        <end position="77"/>
    </location>
</feature>
<proteinExistence type="inferred from homology"/>
<organism evidence="11 12">
    <name type="scientific">Batrachochytrium salamandrivorans</name>
    <dbReference type="NCBI Taxonomy" id="1357716"/>
    <lineage>
        <taxon>Eukaryota</taxon>
        <taxon>Fungi</taxon>
        <taxon>Fungi incertae sedis</taxon>
        <taxon>Chytridiomycota</taxon>
        <taxon>Chytridiomycota incertae sedis</taxon>
        <taxon>Chytridiomycetes</taxon>
        <taxon>Rhizophydiales</taxon>
        <taxon>Rhizophydiales incertae sedis</taxon>
        <taxon>Batrachochytrium</taxon>
    </lineage>
</organism>
<dbReference type="Pfam" id="PF06703">
    <property type="entry name" value="SPC25"/>
    <property type="match status" value="1"/>
</dbReference>
<evidence type="ECO:0000256" key="10">
    <source>
        <dbReference type="SAM" id="MobiDB-lite"/>
    </source>
</evidence>
<keyword evidence="3 9" id="KW-0812">Transmembrane</keyword>
<evidence type="ECO:0000256" key="2">
    <source>
        <dbReference type="ARBA" id="ARBA00017057"/>
    </source>
</evidence>
<keyword evidence="7 9" id="KW-0968">Cytoplasmic vesicle</keyword>
<evidence type="ECO:0000256" key="6">
    <source>
        <dbReference type="ARBA" id="ARBA00023136"/>
    </source>
</evidence>